<name>A0A6A4SSH5_SCOMX</name>
<protein>
    <submittedName>
        <fullName evidence="1">Uncharacterized protein</fullName>
    </submittedName>
</protein>
<evidence type="ECO:0000313" key="2">
    <source>
        <dbReference type="Proteomes" id="UP000438429"/>
    </source>
</evidence>
<accession>A0A6A4SSH5</accession>
<sequence>MEQTDFFYRCYDQKNIMGTSVVKPAGQPALFTLDHMSTSTSSILAAFGERKDAGALKRTKEEAPAPIAQCLRSDLHATWATTVEILHVTWT</sequence>
<organism evidence="1 2">
    <name type="scientific">Scophthalmus maximus</name>
    <name type="common">Turbot</name>
    <name type="synonym">Psetta maxima</name>
    <dbReference type="NCBI Taxonomy" id="52904"/>
    <lineage>
        <taxon>Eukaryota</taxon>
        <taxon>Metazoa</taxon>
        <taxon>Chordata</taxon>
        <taxon>Craniata</taxon>
        <taxon>Vertebrata</taxon>
        <taxon>Euteleostomi</taxon>
        <taxon>Actinopterygii</taxon>
        <taxon>Neopterygii</taxon>
        <taxon>Teleostei</taxon>
        <taxon>Neoteleostei</taxon>
        <taxon>Acanthomorphata</taxon>
        <taxon>Carangaria</taxon>
        <taxon>Pleuronectiformes</taxon>
        <taxon>Pleuronectoidei</taxon>
        <taxon>Scophthalmidae</taxon>
        <taxon>Scophthalmus</taxon>
    </lineage>
</organism>
<dbReference type="Proteomes" id="UP000438429">
    <property type="component" value="Unassembled WGS sequence"/>
</dbReference>
<reference evidence="1 2" key="1">
    <citation type="submission" date="2019-06" db="EMBL/GenBank/DDBJ databases">
        <title>Draft genomes of female and male turbot (Scophthalmus maximus).</title>
        <authorList>
            <person name="Xu H."/>
            <person name="Xu X.-W."/>
            <person name="Shao C."/>
            <person name="Chen S."/>
        </authorList>
    </citation>
    <scope>NUCLEOTIDE SEQUENCE [LARGE SCALE GENOMIC DNA]</scope>
    <source>
        <strain evidence="1">Ysfricsl-2016a</strain>
        <tissue evidence="1">Blood</tissue>
    </source>
</reference>
<gene>
    <name evidence="1" type="ORF">F2P81_010941</name>
</gene>
<comment type="caution">
    <text evidence="1">The sequence shown here is derived from an EMBL/GenBank/DDBJ whole genome shotgun (WGS) entry which is preliminary data.</text>
</comment>
<dbReference type="EMBL" id="VEVO01000010">
    <property type="protein sequence ID" value="KAF0035629.1"/>
    <property type="molecule type" value="Genomic_DNA"/>
</dbReference>
<proteinExistence type="predicted"/>
<dbReference type="AlphaFoldDB" id="A0A6A4SSH5"/>
<evidence type="ECO:0000313" key="1">
    <source>
        <dbReference type="EMBL" id="KAF0035629.1"/>
    </source>
</evidence>